<dbReference type="Pfam" id="PF01409">
    <property type="entry name" value="tRNA-synt_2d"/>
    <property type="match status" value="1"/>
</dbReference>
<protein>
    <recommendedName>
        <fullName evidence="6">Phenylalanyl-tRNA synthetase domain-containing protein</fullName>
    </recommendedName>
</protein>
<dbReference type="GO" id="GO:0006412">
    <property type="term" value="P:translation"/>
    <property type="evidence" value="ECO:0007669"/>
    <property type="project" value="UniProtKB-KW"/>
</dbReference>
<evidence type="ECO:0000256" key="4">
    <source>
        <dbReference type="ARBA" id="ARBA00022917"/>
    </source>
</evidence>
<dbReference type="GO" id="GO:0005524">
    <property type="term" value="F:ATP binding"/>
    <property type="evidence" value="ECO:0007669"/>
    <property type="project" value="UniProtKB-KW"/>
</dbReference>
<gene>
    <name evidence="7" type="ORF">S01H1_24427</name>
</gene>
<dbReference type="EMBL" id="BARS01014542">
    <property type="protein sequence ID" value="GAF94436.1"/>
    <property type="molecule type" value="Genomic_DNA"/>
</dbReference>
<organism evidence="7">
    <name type="scientific">marine sediment metagenome</name>
    <dbReference type="NCBI Taxonomy" id="412755"/>
    <lineage>
        <taxon>unclassified sequences</taxon>
        <taxon>metagenomes</taxon>
        <taxon>ecological metagenomes</taxon>
    </lineage>
</organism>
<keyword evidence="3" id="KW-0067">ATP-binding</keyword>
<feature type="domain" description="Phenylalanyl-tRNA synthetase" evidence="6">
    <location>
        <begin position="3"/>
        <end position="54"/>
    </location>
</feature>
<dbReference type="GO" id="GO:0043039">
    <property type="term" value="P:tRNA aminoacylation"/>
    <property type="evidence" value="ECO:0007669"/>
    <property type="project" value="InterPro"/>
</dbReference>
<keyword evidence="2" id="KW-0547">Nucleotide-binding</keyword>
<keyword evidence="5" id="KW-0030">Aminoacyl-tRNA synthetase</keyword>
<evidence type="ECO:0000256" key="5">
    <source>
        <dbReference type="ARBA" id="ARBA00023146"/>
    </source>
</evidence>
<evidence type="ECO:0000313" key="7">
    <source>
        <dbReference type="EMBL" id="GAF94436.1"/>
    </source>
</evidence>
<dbReference type="GO" id="GO:0000049">
    <property type="term" value="F:tRNA binding"/>
    <property type="evidence" value="ECO:0007669"/>
    <property type="project" value="InterPro"/>
</dbReference>
<comment type="caution">
    <text evidence="7">The sequence shown here is derived from an EMBL/GenBank/DDBJ whole genome shotgun (WGS) entry which is preliminary data.</text>
</comment>
<evidence type="ECO:0000256" key="3">
    <source>
        <dbReference type="ARBA" id="ARBA00022840"/>
    </source>
</evidence>
<dbReference type="GO" id="GO:0004812">
    <property type="term" value="F:aminoacyl-tRNA ligase activity"/>
    <property type="evidence" value="ECO:0007669"/>
    <property type="project" value="UniProtKB-KW"/>
</dbReference>
<evidence type="ECO:0000256" key="2">
    <source>
        <dbReference type="ARBA" id="ARBA00022741"/>
    </source>
</evidence>
<dbReference type="InterPro" id="IPR002319">
    <property type="entry name" value="Phenylalanyl-tRNA_Synthase"/>
</dbReference>
<accession>X0U504</accession>
<reference evidence="7" key="1">
    <citation type="journal article" date="2014" name="Front. Microbiol.">
        <title>High frequency of phylogenetically diverse reductive dehalogenase-homologous genes in deep subseafloor sedimentary metagenomes.</title>
        <authorList>
            <person name="Kawai M."/>
            <person name="Futagami T."/>
            <person name="Toyoda A."/>
            <person name="Takaki Y."/>
            <person name="Nishi S."/>
            <person name="Hori S."/>
            <person name="Arai W."/>
            <person name="Tsubouchi T."/>
            <person name="Morono Y."/>
            <person name="Uchiyama I."/>
            <person name="Ito T."/>
            <person name="Fujiyama A."/>
            <person name="Inagaki F."/>
            <person name="Takami H."/>
        </authorList>
    </citation>
    <scope>NUCLEOTIDE SEQUENCE</scope>
    <source>
        <strain evidence="7">Expedition CK06-06</strain>
    </source>
</reference>
<dbReference type="Gene3D" id="3.30.930.10">
    <property type="entry name" value="Bira Bifunctional Protein, Domain 2"/>
    <property type="match status" value="1"/>
</dbReference>
<evidence type="ECO:0000259" key="6">
    <source>
        <dbReference type="Pfam" id="PF01409"/>
    </source>
</evidence>
<dbReference type="SUPFAM" id="SSF55681">
    <property type="entry name" value="Class II aaRS and biotin synthetases"/>
    <property type="match status" value="1"/>
</dbReference>
<feature type="non-terminal residue" evidence="7">
    <location>
        <position position="1"/>
    </location>
</feature>
<feature type="non-terminal residue" evidence="7">
    <location>
        <position position="54"/>
    </location>
</feature>
<dbReference type="InterPro" id="IPR045864">
    <property type="entry name" value="aa-tRNA-synth_II/BPL/LPL"/>
</dbReference>
<dbReference type="AlphaFoldDB" id="X0U504"/>
<evidence type="ECO:0000256" key="1">
    <source>
        <dbReference type="ARBA" id="ARBA00022598"/>
    </source>
</evidence>
<name>X0U504_9ZZZZ</name>
<keyword evidence="4" id="KW-0648">Protein biosynthesis</keyword>
<keyword evidence="1" id="KW-0436">Ligase</keyword>
<proteinExistence type="predicted"/>
<sequence length="54" mass="6282">EDVAKQNLLRTHTTVLSAQTINALKESDLPAKFFSVAKVFRNEALDWKHLFEFY</sequence>